<keyword evidence="1" id="KW-0479">Metal-binding</keyword>
<accession>A0A7S3GD24</accession>
<gene>
    <name evidence="3" type="ORF">PBIL07802_LOCUS24767</name>
</gene>
<dbReference type="PROSITE" id="PS50089">
    <property type="entry name" value="ZF_RING_2"/>
    <property type="match status" value="1"/>
</dbReference>
<protein>
    <recommendedName>
        <fullName evidence="2">RING-type domain-containing protein</fullName>
    </recommendedName>
</protein>
<organism evidence="3">
    <name type="scientific">Palpitomonas bilix</name>
    <dbReference type="NCBI Taxonomy" id="652834"/>
    <lineage>
        <taxon>Eukaryota</taxon>
        <taxon>Eukaryota incertae sedis</taxon>
    </lineage>
</organism>
<evidence type="ECO:0000256" key="1">
    <source>
        <dbReference type="PROSITE-ProRule" id="PRU00175"/>
    </source>
</evidence>
<keyword evidence="1" id="KW-0862">Zinc</keyword>
<dbReference type="GO" id="GO:0008270">
    <property type="term" value="F:zinc ion binding"/>
    <property type="evidence" value="ECO:0007669"/>
    <property type="project" value="UniProtKB-KW"/>
</dbReference>
<dbReference type="EMBL" id="HBIB01038022">
    <property type="protein sequence ID" value="CAE0262472.1"/>
    <property type="molecule type" value="Transcribed_RNA"/>
</dbReference>
<evidence type="ECO:0000313" key="3">
    <source>
        <dbReference type="EMBL" id="CAE0262472.1"/>
    </source>
</evidence>
<proteinExistence type="predicted"/>
<evidence type="ECO:0000259" key="2">
    <source>
        <dbReference type="PROSITE" id="PS50089"/>
    </source>
</evidence>
<reference evidence="3" key="1">
    <citation type="submission" date="2021-01" db="EMBL/GenBank/DDBJ databases">
        <authorList>
            <person name="Corre E."/>
            <person name="Pelletier E."/>
            <person name="Niang G."/>
            <person name="Scheremetjew M."/>
            <person name="Finn R."/>
            <person name="Kale V."/>
            <person name="Holt S."/>
            <person name="Cochrane G."/>
            <person name="Meng A."/>
            <person name="Brown T."/>
            <person name="Cohen L."/>
        </authorList>
    </citation>
    <scope>NUCLEOTIDE SEQUENCE</scope>
    <source>
        <strain evidence="3">NIES-2562</strain>
    </source>
</reference>
<dbReference type="AlphaFoldDB" id="A0A7S3GD24"/>
<sequence>MGIQKKSGSRNRNGQHTCHGCGSSITRRFADGRYEQCPNAECGYMWCHPCIYTRIGKAHFLENDRCPRCRENPTCCCLPNGRKPKTPHCENDLTKLHCKNCPRRPFYKKGLDVAKPGVSVRGVPLKVERREEIDLNGHCVGRHSSVLPSCPHDSGIEKDVLGRSLSAPQPPAELEFTCYGDIRRISEQSQAPTLVGRPSSTFFEENDSEEEKELRAWDDRRTVSDSAEDPFSQIVSDGMYPYFFDSPVACMEEEEPMFSSSPTNAFVDCGMNWAWPQIDSAQLNRATREVYLYGTNFTHSTKVFYRADGSSELVEGGFGEVLSEGSCLRWTLPCLGQGVPIVQVKNYGSNGEMSSNEVLPLLTDGSSWSGKPIEESIEDLHPVSMGELDSLPW</sequence>
<feature type="domain" description="RING-type" evidence="2">
    <location>
        <begin position="18"/>
        <end position="70"/>
    </location>
</feature>
<name>A0A7S3GD24_9EUKA</name>
<keyword evidence="1" id="KW-0863">Zinc-finger</keyword>
<dbReference type="InterPro" id="IPR001841">
    <property type="entry name" value="Znf_RING"/>
</dbReference>